<evidence type="ECO:0000256" key="1">
    <source>
        <dbReference type="SAM" id="SignalP"/>
    </source>
</evidence>
<keyword evidence="1" id="KW-0732">Signal</keyword>
<keyword evidence="3" id="KW-1185">Reference proteome</keyword>
<evidence type="ECO:0000313" key="2">
    <source>
        <dbReference type="EMBL" id="EAR11157.1"/>
    </source>
</evidence>
<name>A4B956_9GAMM</name>
<dbReference type="OrthoDB" id="7064038at2"/>
<feature type="signal peptide" evidence="1">
    <location>
        <begin position="1"/>
        <end position="17"/>
    </location>
</feature>
<proteinExistence type="predicted"/>
<dbReference type="EMBL" id="AAOE01000001">
    <property type="protein sequence ID" value="EAR11157.1"/>
    <property type="molecule type" value="Genomic_DNA"/>
</dbReference>
<dbReference type="RefSeq" id="WP_008044626.1">
    <property type="nucleotide sequence ID" value="NZ_CH724151.1"/>
</dbReference>
<organism evidence="2 3">
    <name type="scientific">Reinekea blandensis MED297</name>
    <dbReference type="NCBI Taxonomy" id="314283"/>
    <lineage>
        <taxon>Bacteria</taxon>
        <taxon>Pseudomonadati</taxon>
        <taxon>Pseudomonadota</taxon>
        <taxon>Gammaproteobacteria</taxon>
        <taxon>Oceanospirillales</taxon>
        <taxon>Saccharospirillaceae</taxon>
        <taxon>Reinekea</taxon>
    </lineage>
</organism>
<feature type="chain" id="PRO_5002666265" evidence="1">
    <location>
        <begin position="18"/>
        <end position="479"/>
    </location>
</feature>
<protein>
    <submittedName>
        <fullName evidence="2">Uncharacterized protein</fullName>
    </submittedName>
</protein>
<dbReference type="Proteomes" id="UP000005953">
    <property type="component" value="Unassembled WGS sequence"/>
</dbReference>
<gene>
    <name evidence="2" type="ORF">MED297_19757</name>
</gene>
<sequence>MNRLLLLASCLMSLAHAQNTAVIIGGGHEPLANEAALERTFSGYQEAAQQLSIERVTALFADGTESSYAIRNDDTRWVTRQSDPLGLVLYPDDLRPGTFRPTQLGSIQPATKANVLTALNEALQPTADMQSALLIFSGHGQKSARAQNNALRLWHDDRFTTNELHQLTSNSTASVTRFIASHCYSGSFHDAALTMSLQPDAHGAAPMCGFTSVPRWDLTEECTAAVQSQTYQEYGLDLMQQVSRSATTNLSFDLNNDQQLSLYEAHLTVISTMQDRMDLPLSSSEAYLLDSEHWYEQWSLQPRYIASNPYYRLVQRLSTPMEAAIGTADYFRELNQKLTAATEAQAQAARVEYDNMDGAVLLRRKIHNDLLLSWPQLAAPASPAARQLLGTRGDEVRRWLLNHPDLSQLYDYETRSAELSEQWIKATRELAGLRRLHQSWQLANRYEQVMNGRAEQKQQYLSLRRCENWTPTLKAPFGQ</sequence>
<evidence type="ECO:0000313" key="3">
    <source>
        <dbReference type="Proteomes" id="UP000005953"/>
    </source>
</evidence>
<accession>A4B956</accession>
<reference evidence="2 3" key="1">
    <citation type="submission" date="2006-02" db="EMBL/GenBank/DDBJ databases">
        <authorList>
            <person name="Pinhassi J."/>
            <person name="Pedros-Alio C."/>
            <person name="Ferriera S."/>
            <person name="Johnson J."/>
            <person name="Kravitz S."/>
            <person name="Halpern A."/>
            <person name="Remington K."/>
            <person name="Beeson K."/>
            <person name="Tran B."/>
            <person name="Rogers Y.-H."/>
            <person name="Friedman R."/>
            <person name="Venter J.C."/>
        </authorList>
    </citation>
    <scope>NUCLEOTIDE SEQUENCE [LARGE SCALE GENOMIC DNA]</scope>
    <source>
        <strain evidence="2 3">MED297</strain>
    </source>
</reference>
<comment type="caution">
    <text evidence="2">The sequence shown here is derived from an EMBL/GenBank/DDBJ whole genome shotgun (WGS) entry which is preliminary data.</text>
</comment>
<dbReference type="Gene3D" id="3.40.50.1460">
    <property type="match status" value="1"/>
</dbReference>
<dbReference type="AlphaFoldDB" id="A4B956"/>
<dbReference type="HOGENOM" id="CLU_590376_0_0_6"/>
<dbReference type="STRING" id="314283.MED297_19757"/>